<dbReference type="Gene3D" id="1.10.357.10">
    <property type="entry name" value="Tetracycline Repressor, domain 2"/>
    <property type="match status" value="1"/>
</dbReference>
<evidence type="ECO:0000256" key="2">
    <source>
        <dbReference type="ARBA" id="ARBA00023125"/>
    </source>
</evidence>
<dbReference type="SUPFAM" id="SSF46689">
    <property type="entry name" value="Homeodomain-like"/>
    <property type="match status" value="1"/>
</dbReference>
<reference evidence="6" key="1">
    <citation type="submission" date="2020-05" db="EMBL/GenBank/DDBJ databases">
        <authorList>
            <person name="Chiriac C."/>
            <person name="Salcher M."/>
            <person name="Ghai R."/>
            <person name="Kavagutti S V."/>
        </authorList>
    </citation>
    <scope>NUCLEOTIDE SEQUENCE</scope>
</reference>
<protein>
    <submittedName>
        <fullName evidence="6">Unannotated protein</fullName>
    </submittedName>
</protein>
<dbReference type="InterPro" id="IPR001647">
    <property type="entry name" value="HTH_TetR"/>
</dbReference>
<feature type="region of interest" description="Disordered" evidence="4">
    <location>
        <begin position="214"/>
        <end position="247"/>
    </location>
</feature>
<keyword evidence="1" id="KW-0805">Transcription regulation</keyword>
<dbReference type="GO" id="GO:0000976">
    <property type="term" value="F:transcription cis-regulatory region binding"/>
    <property type="evidence" value="ECO:0007669"/>
    <property type="project" value="TreeGrafter"/>
</dbReference>
<proteinExistence type="predicted"/>
<dbReference type="GO" id="GO:0003700">
    <property type="term" value="F:DNA-binding transcription factor activity"/>
    <property type="evidence" value="ECO:0007669"/>
    <property type="project" value="TreeGrafter"/>
</dbReference>
<name>A0A6J6TDP6_9ZZZZ</name>
<organism evidence="6">
    <name type="scientific">freshwater metagenome</name>
    <dbReference type="NCBI Taxonomy" id="449393"/>
    <lineage>
        <taxon>unclassified sequences</taxon>
        <taxon>metagenomes</taxon>
        <taxon>ecological metagenomes</taxon>
    </lineage>
</organism>
<evidence type="ECO:0000256" key="3">
    <source>
        <dbReference type="ARBA" id="ARBA00023163"/>
    </source>
</evidence>
<dbReference type="PROSITE" id="PS50977">
    <property type="entry name" value="HTH_TETR_2"/>
    <property type="match status" value="1"/>
</dbReference>
<dbReference type="PANTHER" id="PTHR30055:SF234">
    <property type="entry name" value="HTH-TYPE TRANSCRIPTIONAL REGULATOR BETI"/>
    <property type="match status" value="1"/>
</dbReference>
<accession>A0A6J6TDP6</accession>
<dbReference type="PANTHER" id="PTHR30055">
    <property type="entry name" value="HTH-TYPE TRANSCRIPTIONAL REGULATOR RUTR"/>
    <property type="match status" value="1"/>
</dbReference>
<evidence type="ECO:0000259" key="5">
    <source>
        <dbReference type="PROSITE" id="PS50977"/>
    </source>
</evidence>
<gene>
    <name evidence="6" type="ORF">UFOPK2766_01268</name>
</gene>
<evidence type="ECO:0000256" key="1">
    <source>
        <dbReference type="ARBA" id="ARBA00023015"/>
    </source>
</evidence>
<dbReference type="EMBL" id="CAEZYU010000055">
    <property type="protein sequence ID" value="CAB4744379.1"/>
    <property type="molecule type" value="Genomic_DNA"/>
</dbReference>
<dbReference type="Pfam" id="PF00440">
    <property type="entry name" value="TetR_N"/>
    <property type="match status" value="1"/>
</dbReference>
<dbReference type="AlphaFoldDB" id="A0A6J6TDP6"/>
<feature type="region of interest" description="Disordered" evidence="4">
    <location>
        <begin position="1"/>
        <end position="26"/>
    </location>
</feature>
<keyword evidence="3" id="KW-0804">Transcription</keyword>
<feature type="domain" description="HTH tetR-type" evidence="5">
    <location>
        <begin position="32"/>
        <end position="91"/>
    </location>
</feature>
<feature type="compositionally biased region" description="Low complexity" evidence="4">
    <location>
        <begin position="232"/>
        <end position="247"/>
    </location>
</feature>
<dbReference type="InterPro" id="IPR009057">
    <property type="entry name" value="Homeodomain-like_sf"/>
</dbReference>
<dbReference type="PRINTS" id="PR00455">
    <property type="entry name" value="HTHTETR"/>
</dbReference>
<keyword evidence="2" id="KW-0238">DNA-binding</keyword>
<sequence>MSLGVAQPDIAREQMNSSERLAPGDGRLARRDRNRLAVLDAAIELFAEGVLEPTPDDVAKRVGLSARSVYRYFDDRDALLRAAIDRQLERMMPLYLIHAIGEGDLDDRIDRFVTSRVRLYEAVAAAFRASRVRGTEDEVIRDQVEATRRALRDQTEQHFAHELDGLETERRRARSAAVDALTQFDTLDLYRVHRGFSSSEARALLADALHALLDPEPQGARPTPRSAHVRKSGTPTSSSKSTPPANS</sequence>
<evidence type="ECO:0000313" key="6">
    <source>
        <dbReference type="EMBL" id="CAB4744379.1"/>
    </source>
</evidence>
<evidence type="ECO:0000256" key="4">
    <source>
        <dbReference type="SAM" id="MobiDB-lite"/>
    </source>
</evidence>
<dbReference type="InterPro" id="IPR050109">
    <property type="entry name" value="HTH-type_TetR-like_transc_reg"/>
</dbReference>